<evidence type="ECO:0000313" key="2">
    <source>
        <dbReference type="EMBL" id="MBO8485932.1"/>
    </source>
</evidence>
<evidence type="ECO:0000256" key="1">
    <source>
        <dbReference type="SAM" id="SignalP"/>
    </source>
</evidence>
<keyword evidence="1" id="KW-0732">Signal</keyword>
<dbReference type="AlphaFoldDB" id="A0A9D9J4M9"/>
<dbReference type="Proteomes" id="UP000823750">
    <property type="component" value="Unassembled WGS sequence"/>
</dbReference>
<dbReference type="Pfam" id="PF16153">
    <property type="entry name" value="DUF4861"/>
    <property type="match status" value="1"/>
</dbReference>
<comment type="caution">
    <text evidence="2">The sequence shown here is derived from an EMBL/GenBank/DDBJ whole genome shotgun (WGS) entry which is preliminary data.</text>
</comment>
<evidence type="ECO:0000313" key="3">
    <source>
        <dbReference type="Proteomes" id="UP000823750"/>
    </source>
</evidence>
<reference evidence="2" key="1">
    <citation type="submission" date="2020-10" db="EMBL/GenBank/DDBJ databases">
        <authorList>
            <person name="Gilroy R."/>
        </authorList>
    </citation>
    <scope>NUCLEOTIDE SEQUENCE</scope>
    <source>
        <strain evidence="2">B2-16538</strain>
    </source>
</reference>
<gene>
    <name evidence="2" type="ORF">IAB78_05865</name>
</gene>
<dbReference type="EMBL" id="JADILX010000088">
    <property type="protein sequence ID" value="MBO8485932.1"/>
    <property type="molecule type" value="Genomic_DNA"/>
</dbReference>
<reference evidence="2" key="2">
    <citation type="journal article" date="2021" name="PeerJ">
        <title>Extensive microbial diversity within the chicken gut microbiome revealed by metagenomics and culture.</title>
        <authorList>
            <person name="Gilroy R."/>
            <person name="Ravi A."/>
            <person name="Getino M."/>
            <person name="Pursley I."/>
            <person name="Horton D.L."/>
            <person name="Alikhan N.F."/>
            <person name="Baker D."/>
            <person name="Gharbi K."/>
            <person name="Hall N."/>
            <person name="Watson M."/>
            <person name="Adriaenssens E.M."/>
            <person name="Foster-Nyarko E."/>
            <person name="Jarju S."/>
            <person name="Secka A."/>
            <person name="Antonio M."/>
            <person name="Oren A."/>
            <person name="Chaudhuri R.R."/>
            <person name="La Ragione R."/>
            <person name="Hildebrand F."/>
            <person name="Pallen M.J."/>
        </authorList>
    </citation>
    <scope>NUCLEOTIDE SEQUENCE</scope>
    <source>
        <strain evidence="2">B2-16538</strain>
    </source>
</reference>
<organism evidence="2 3">
    <name type="scientific">Candidatus Cryptobacteroides excrementavium</name>
    <dbReference type="NCBI Taxonomy" id="2840759"/>
    <lineage>
        <taxon>Bacteria</taxon>
        <taxon>Pseudomonadati</taxon>
        <taxon>Bacteroidota</taxon>
        <taxon>Bacteroidia</taxon>
        <taxon>Bacteroidales</taxon>
        <taxon>Candidatus Cryptobacteroides</taxon>
    </lineage>
</organism>
<name>A0A9D9J4M9_9BACT</name>
<proteinExistence type="predicted"/>
<sequence length="295" mass="32078">MKPDIFIMRLRTFIYILAASAGMLCSMTSGAQTAKSLFLKSDGVQVTEIFAEDGDGYKAAGHHGPAVENTHMALRIYFNASGAIDVYSKSGRGMELEKYLWYPDKAGQEAYGLGCDVYRVGNTVGLGGIALWDDGKEVRLETSRGRLARVGDTRKGTFAEMISYGVPYAGDTVDIKVRVEVSSKTRNAVVTAEELSGKKVQFMTGVNYHPGASTGSGDGYIWVWGVHPADVSDSPCPVGGGMFFQKTAFSAPEKTEDMVRIISRPTAKIRTWIVSASTKEAELNSARRFEAYMTK</sequence>
<accession>A0A9D9J4M9</accession>
<feature type="signal peptide" evidence="1">
    <location>
        <begin position="1"/>
        <end position="31"/>
    </location>
</feature>
<feature type="chain" id="PRO_5039127895" evidence="1">
    <location>
        <begin position="32"/>
        <end position="295"/>
    </location>
</feature>
<dbReference type="InterPro" id="IPR032342">
    <property type="entry name" value="DUF4861"/>
</dbReference>
<protein>
    <submittedName>
        <fullName evidence="2">DUF4861 family protein</fullName>
    </submittedName>
</protein>